<feature type="domain" description="Mga helix-turn-helix" evidence="1">
    <location>
        <begin position="76"/>
        <end position="156"/>
    </location>
</feature>
<dbReference type="AlphaFoldDB" id="A0A4Q1ZZW1"/>
<evidence type="ECO:0000259" key="1">
    <source>
        <dbReference type="Pfam" id="PF05043"/>
    </source>
</evidence>
<protein>
    <recommendedName>
        <fullName evidence="1">Mga helix-turn-helix domain-containing protein</fullName>
    </recommendedName>
</protein>
<dbReference type="Pfam" id="PF05043">
    <property type="entry name" value="Mga"/>
    <property type="match status" value="1"/>
</dbReference>
<dbReference type="Proteomes" id="UP000289316">
    <property type="component" value="Unassembled WGS sequence"/>
</dbReference>
<proteinExistence type="predicted"/>
<organism evidence="2 3">
    <name type="scientific">Ligilactobacillus murinus</name>
    <dbReference type="NCBI Taxonomy" id="1622"/>
    <lineage>
        <taxon>Bacteria</taxon>
        <taxon>Bacillati</taxon>
        <taxon>Bacillota</taxon>
        <taxon>Bacilli</taxon>
        <taxon>Lactobacillales</taxon>
        <taxon>Lactobacillaceae</taxon>
        <taxon>Ligilactobacillus</taxon>
    </lineage>
</organism>
<dbReference type="OrthoDB" id="2194815at2"/>
<dbReference type="EMBL" id="QZFR01000144">
    <property type="protein sequence ID" value="RXV62183.1"/>
    <property type="molecule type" value="Genomic_DNA"/>
</dbReference>
<evidence type="ECO:0000313" key="2">
    <source>
        <dbReference type="EMBL" id="RXV62183.1"/>
    </source>
</evidence>
<evidence type="ECO:0000313" key="3">
    <source>
        <dbReference type="Proteomes" id="UP000289316"/>
    </source>
</evidence>
<dbReference type="RefSeq" id="WP_129303396.1">
    <property type="nucleotide sequence ID" value="NZ_QZFR01000144.1"/>
</dbReference>
<dbReference type="InterPro" id="IPR007737">
    <property type="entry name" value="Mga_HTH"/>
</dbReference>
<reference evidence="2 3" key="1">
    <citation type="submission" date="2018-09" db="EMBL/GenBank/DDBJ databases">
        <title>Murine metabolic-syndrome-specific gut microbial biobank.</title>
        <authorList>
            <person name="Liu C."/>
        </authorList>
    </citation>
    <scope>NUCLEOTIDE SEQUENCE [LARGE SCALE GENOMIC DNA]</scope>
    <source>
        <strain evidence="2 3">C-30</strain>
    </source>
</reference>
<gene>
    <name evidence="2" type="ORF">D6C19_11335</name>
</gene>
<comment type="caution">
    <text evidence="2">The sequence shown here is derived from an EMBL/GenBank/DDBJ whole genome shotgun (WGS) entry which is preliminary data.</text>
</comment>
<accession>A0A4Q1ZZW1</accession>
<name>A0A4Q1ZZW1_9LACO</name>
<sequence>MHNEQLFDHKSLQIYSLLLLLHLYNNHLRKSELCQALKITSPTLSQLTEQINGFDPQLLTVTRHEIILNLPYNSQAVQSLNKQILSSSLRFQLLDLYFKHSTLTREETARSLNISLTSTNKLIGECNELLREFNLEIKQNMLRGTGSQFFYFYFYFNFYWNTHAKGTVLRKFIISDHGFKAYAKEKLGSQLSIIQNDQISLWLSLLSNKHELIRTYFSNQKASTLFFEVKVTPLYQDLTNYFKQNWSFLDHDLVEYYSYLTFIFLNTHNIISYPVTEINSLFKHSKCQQLLEQITTILTNSYNFNNDFNALRSSLYFTINKLLLLDGYYYSNNILSLEVKKKASQPFEEKVIAEILNIPLVQSFKLNPYKLQAIRDKLRMIIYPHKSMKRRCISIGVISQLPIETRYAYITEIQNILSKGHNISVNDYLEQAHYDLVIAAFNSQDLAGLKAPVLYLDDLEVPNNVKLLEDTVSQLESEMYQPLLLN</sequence>